<organism evidence="1 2">
    <name type="scientific">Macrosiphum euphorbiae</name>
    <name type="common">potato aphid</name>
    <dbReference type="NCBI Taxonomy" id="13131"/>
    <lineage>
        <taxon>Eukaryota</taxon>
        <taxon>Metazoa</taxon>
        <taxon>Ecdysozoa</taxon>
        <taxon>Arthropoda</taxon>
        <taxon>Hexapoda</taxon>
        <taxon>Insecta</taxon>
        <taxon>Pterygota</taxon>
        <taxon>Neoptera</taxon>
        <taxon>Paraneoptera</taxon>
        <taxon>Hemiptera</taxon>
        <taxon>Sternorrhyncha</taxon>
        <taxon>Aphidomorpha</taxon>
        <taxon>Aphidoidea</taxon>
        <taxon>Aphididae</taxon>
        <taxon>Macrosiphini</taxon>
        <taxon>Macrosiphum</taxon>
    </lineage>
</organism>
<keyword evidence="2" id="KW-1185">Reference proteome</keyword>
<sequence length="71" mass="8117">MTTGSSNRNTATTTILDLPTELIEYICCCDSWKLIDALNLAVSHSKRKNCLFHEQNSHRIQIHTKIRFVGQ</sequence>
<name>A0AAV0WJZ6_9HEMI</name>
<protein>
    <recommendedName>
        <fullName evidence="3">F-box domain-containing protein</fullName>
    </recommendedName>
</protein>
<evidence type="ECO:0000313" key="2">
    <source>
        <dbReference type="Proteomes" id="UP001160148"/>
    </source>
</evidence>
<dbReference type="AlphaFoldDB" id="A0AAV0WJZ6"/>
<dbReference type="Proteomes" id="UP001160148">
    <property type="component" value="Unassembled WGS sequence"/>
</dbReference>
<accession>A0AAV0WJZ6</accession>
<evidence type="ECO:0000313" key="1">
    <source>
        <dbReference type="EMBL" id="CAI6356299.1"/>
    </source>
</evidence>
<proteinExistence type="predicted"/>
<reference evidence="1 2" key="1">
    <citation type="submission" date="2023-01" db="EMBL/GenBank/DDBJ databases">
        <authorList>
            <person name="Whitehead M."/>
        </authorList>
    </citation>
    <scope>NUCLEOTIDE SEQUENCE [LARGE SCALE GENOMIC DNA]</scope>
</reference>
<evidence type="ECO:0008006" key="3">
    <source>
        <dbReference type="Google" id="ProtNLM"/>
    </source>
</evidence>
<comment type="caution">
    <text evidence="1">The sequence shown here is derived from an EMBL/GenBank/DDBJ whole genome shotgun (WGS) entry which is preliminary data.</text>
</comment>
<gene>
    <name evidence="1" type="ORF">MEUPH1_LOCUS12047</name>
</gene>
<dbReference type="EMBL" id="CARXXK010000002">
    <property type="protein sequence ID" value="CAI6356299.1"/>
    <property type="molecule type" value="Genomic_DNA"/>
</dbReference>